<feature type="chain" id="PRO_5043579342" evidence="2">
    <location>
        <begin position="23"/>
        <end position="147"/>
    </location>
</feature>
<reference evidence="3" key="1">
    <citation type="submission" date="2022-08" db="UniProtKB">
        <authorList>
            <consortium name="EnsemblMetazoa"/>
        </authorList>
    </citation>
    <scope>IDENTIFICATION</scope>
    <source>
        <strain evidence="3">Dongola</strain>
    </source>
</reference>
<keyword evidence="2" id="KW-0732">Signal</keyword>
<dbReference type="Proteomes" id="UP000075840">
    <property type="component" value="Unassembled WGS sequence"/>
</dbReference>
<name>A0A182IFE6_ANOAR</name>
<keyword evidence="4" id="KW-1185">Reference proteome</keyword>
<dbReference type="EMBL" id="APCN01004380">
    <property type="status" value="NOT_ANNOTATED_CDS"/>
    <property type="molecule type" value="Genomic_DNA"/>
</dbReference>
<feature type="signal peptide" evidence="2">
    <location>
        <begin position="1"/>
        <end position="22"/>
    </location>
</feature>
<organism evidence="3 4">
    <name type="scientific">Anopheles arabiensis</name>
    <name type="common">Mosquito</name>
    <dbReference type="NCBI Taxonomy" id="7173"/>
    <lineage>
        <taxon>Eukaryota</taxon>
        <taxon>Metazoa</taxon>
        <taxon>Ecdysozoa</taxon>
        <taxon>Arthropoda</taxon>
        <taxon>Hexapoda</taxon>
        <taxon>Insecta</taxon>
        <taxon>Pterygota</taxon>
        <taxon>Neoptera</taxon>
        <taxon>Endopterygota</taxon>
        <taxon>Diptera</taxon>
        <taxon>Nematocera</taxon>
        <taxon>Culicoidea</taxon>
        <taxon>Culicidae</taxon>
        <taxon>Anophelinae</taxon>
        <taxon>Anopheles</taxon>
    </lineage>
</organism>
<dbReference type="VEuPathDB" id="VectorBase:AARA21_015700"/>
<proteinExistence type="predicted"/>
<dbReference type="EnsemblMetazoa" id="AARA014214-RA">
    <property type="protein sequence ID" value="AARA014214-PA"/>
    <property type="gene ID" value="AARA014214"/>
</dbReference>
<evidence type="ECO:0000313" key="4">
    <source>
        <dbReference type="Proteomes" id="UP000075840"/>
    </source>
</evidence>
<sequence>MSQKIIISLLVCAVAIPVVVHSAPNRNTAEVAPHRTEEDVLAVTNLPSSTVKPSNELEHSDEGSVQENAPSSRTKRAIIFRPLFVYRQQEIKKQKLREMREQQQQQPQREQSAACAACQQQQQQQQQQQTPRKPVRYYAQNYPYQRL</sequence>
<feature type="compositionally biased region" description="Polar residues" evidence="1">
    <location>
        <begin position="63"/>
        <end position="72"/>
    </location>
</feature>
<evidence type="ECO:0000256" key="1">
    <source>
        <dbReference type="SAM" id="MobiDB-lite"/>
    </source>
</evidence>
<feature type="region of interest" description="Disordered" evidence="1">
    <location>
        <begin position="95"/>
        <end position="147"/>
    </location>
</feature>
<evidence type="ECO:0000256" key="2">
    <source>
        <dbReference type="SAM" id="SignalP"/>
    </source>
</evidence>
<dbReference type="VEuPathDB" id="VectorBase:AARA014214"/>
<dbReference type="AlphaFoldDB" id="A0A182IFE6"/>
<protein>
    <submittedName>
        <fullName evidence="3">Uncharacterized protein</fullName>
    </submittedName>
</protein>
<feature type="region of interest" description="Disordered" evidence="1">
    <location>
        <begin position="45"/>
        <end position="73"/>
    </location>
</feature>
<feature type="compositionally biased region" description="Low complexity" evidence="1">
    <location>
        <begin position="102"/>
        <end position="129"/>
    </location>
</feature>
<accession>A0A182IFE6</accession>
<evidence type="ECO:0000313" key="3">
    <source>
        <dbReference type="EnsemblMetazoa" id="AARA014214-PA"/>
    </source>
</evidence>